<proteinExistence type="predicted"/>
<keyword evidence="1 2" id="KW-0238">DNA-binding</keyword>
<feature type="DNA-binding region" description="H-T-H motif" evidence="2">
    <location>
        <begin position="18"/>
        <end position="37"/>
    </location>
</feature>
<dbReference type="Gene3D" id="1.10.357.10">
    <property type="entry name" value="Tetracycline Repressor, domain 2"/>
    <property type="match status" value="1"/>
</dbReference>
<name>A0A7I7K4J9_9MYCO</name>
<dbReference type="EMBL" id="AP022563">
    <property type="protein sequence ID" value="BBX18514.1"/>
    <property type="molecule type" value="Genomic_DNA"/>
</dbReference>
<dbReference type="KEGG" id="mdu:MDUV_33740"/>
<evidence type="ECO:0000313" key="4">
    <source>
        <dbReference type="EMBL" id="BBX18514.1"/>
    </source>
</evidence>
<dbReference type="AlphaFoldDB" id="A0A7I7K4J9"/>
<evidence type="ECO:0000256" key="2">
    <source>
        <dbReference type="PROSITE-ProRule" id="PRU00335"/>
    </source>
</evidence>
<evidence type="ECO:0000313" key="5">
    <source>
        <dbReference type="Proteomes" id="UP000467006"/>
    </source>
</evidence>
<evidence type="ECO:0000256" key="1">
    <source>
        <dbReference type="ARBA" id="ARBA00023125"/>
    </source>
</evidence>
<dbReference type="InterPro" id="IPR009057">
    <property type="entry name" value="Homeodomain-like_sf"/>
</dbReference>
<sequence length="193" mass="21057">MVAAAAGLFAEHGYAATTLAKIAAAAGVSVETVQTYGPKAALMIAAVEYSAFGQTGDRDILDGDVGARLFEVDDAGDALDFIVSMQVDLHARSARTARALFSGAAVDPALDRYLDDLLAGIKRQIRRVMVVFRERGWLREDVSFDELVETAALLGDVETYLKIVDRSRWSRQSYGKWLRRMLAETVMNPAAVR</sequence>
<dbReference type="InterPro" id="IPR001647">
    <property type="entry name" value="HTH_TetR"/>
</dbReference>
<keyword evidence="5" id="KW-1185">Reference proteome</keyword>
<dbReference type="PROSITE" id="PS50977">
    <property type="entry name" value="HTH_TETR_2"/>
    <property type="match status" value="1"/>
</dbReference>
<dbReference type="SUPFAM" id="SSF46689">
    <property type="entry name" value="Homeodomain-like"/>
    <property type="match status" value="1"/>
</dbReference>
<protein>
    <submittedName>
        <fullName evidence="4">TetR family transcriptional regulator</fullName>
    </submittedName>
</protein>
<reference evidence="4 5" key="1">
    <citation type="journal article" date="2019" name="Emerg. Microbes Infect.">
        <title>Comprehensive subspecies identification of 175 nontuberculous mycobacteria species based on 7547 genomic profiles.</title>
        <authorList>
            <person name="Matsumoto Y."/>
            <person name="Kinjo T."/>
            <person name="Motooka D."/>
            <person name="Nabeya D."/>
            <person name="Jung N."/>
            <person name="Uechi K."/>
            <person name="Horii T."/>
            <person name="Iida T."/>
            <person name="Fujita J."/>
            <person name="Nakamura S."/>
        </authorList>
    </citation>
    <scope>NUCLEOTIDE SEQUENCE [LARGE SCALE GENOMIC DNA]</scope>
    <source>
        <strain evidence="4 5">JCM 6396</strain>
    </source>
</reference>
<gene>
    <name evidence="4" type="ORF">MDUV_33740</name>
</gene>
<dbReference type="Proteomes" id="UP000467006">
    <property type="component" value="Chromosome"/>
</dbReference>
<dbReference type="GO" id="GO:0003677">
    <property type="term" value="F:DNA binding"/>
    <property type="evidence" value="ECO:0007669"/>
    <property type="project" value="UniProtKB-UniRule"/>
</dbReference>
<accession>A0A7I7K4J9</accession>
<dbReference type="Pfam" id="PF00440">
    <property type="entry name" value="TetR_N"/>
    <property type="match status" value="1"/>
</dbReference>
<evidence type="ECO:0000259" key="3">
    <source>
        <dbReference type="PROSITE" id="PS50977"/>
    </source>
</evidence>
<organism evidence="4 5">
    <name type="scientific">Mycolicibacterium duvalii</name>
    <dbReference type="NCBI Taxonomy" id="39688"/>
    <lineage>
        <taxon>Bacteria</taxon>
        <taxon>Bacillati</taxon>
        <taxon>Actinomycetota</taxon>
        <taxon>Actinomycetes</taxon>
        <taxon>Mycobacteriales</taxon>
        <taxon>Mycobacteriaceae</taxon>
        <taxon>Mycolicibacterium</taxon>
    </lineage>
</organism>
<feature type="domain" description="HTH tetR-type" evidence="3">
    <location>
        <begin position="1"/>
        <end position="55"/>
    </location>
</feature>